<dbReference type="EMBL" id="CP053540">
    <property type="protein sequence ID" value="WOB43535.1"/>
    <property type="molecule type" value="Genomic_DNA"/>
</dbReference>
<organism evidence="2">
    <name type="scientific">Thermoleptolyngbya oregonensis NK1-22</name>
    <dbReference type="NCBI Taxonomy" id="2547457"/>
    <lineage>
        <taxon>Bacteria</taxon>
        <taxon>Bacillati</taxon>
        <taxon>Cyanobacteriota</taxon>
        <taxon>Cyanophyceae</taxon>
        <taxon>Oculatellales</taxon>
        <taxon>Oculatellaceae</taxon>
        <taxon>Thermoleptolyngbya</taxon>
    </lineage>
</organism>
<name>A0AA96YBD7_9CYAN</name>
<dbReference type="InterPro" id="IPR024975">
    <property type="entry name" value="NOV_C"/>
</dbReference>
<sequence length="278" mass="31884">MRPIAELLDFLRHTMTMQTIYQPAVILHLLTRDGWAPRSDLATTLSGYDEQGIEDWDRVLMDNPKRVLVGRYEILTYDKPSQTFRLNVDLSDRSAVEEAIALCEEAIADWIDRAARQQRYPDAELLRLYRVAELARWGDAYAKPAEAPCDFQHEEAALQLVTDLLRQRYPNVPIRQQPVHTVGFNILVGSLPQPVAYVNVKATPGPSPTFWLSEGERIFSLRHADCYILALVYQLDLATNTHQVAFHHGPLTADRLILKPQHWQAQLKPDSHRREISE</sequence>
<evidence type="ECO:0000259" key="1">
    <source>
        <dbReference type="Pfam" id="PF13020"/>
    </source>
</evidence>
<proteinExistence type="predicted"/>
<gene>
    <name evidence="2" type="ORF">HNI00_10485</name>
</gene>
<accession>A0AA96YBD7</accession>
<dbReference type="Pfam" id="PF13020">
    <property type="entry name" value="NOV_C"/>
    <property type="match status" value="1"/>
</dbReference>
<dbReference type="RefSeq" id="WP_316793070.1">
    <property type="nucleotide sequence ID" value="NZ_CP053540.1"/>
</dbReference>
<reference evidence="2" key="1">
    <citation type="submission" date="2020-05" db="EMBL/GenBank/DDBJ databases">
        <authorList>
            <person name="Zhu T."/>
            <person name="Keshari N."/>
            <person name="Lu X."/>
        </authorList>
    </citation>
    <scope>NUCLEOTIDE SEQUENCE</scope>
    <source>
        <strain evidence="2">NK1-22</strain>
    </source>
</reference>
<protein>
    <submittedName>
        <fullName evidence="2">DUF3883 domain-containing protein</fullName>
    </submittedName>
</protein>
<evidence type="ECO:0000313" key="2">
    <source>
        <dbReference type="EMBL" id="WOB43535.1"/>
    </source>
</evidence>
<dbReference type="AlphaFoldDB" id="A0AA96YBD7"/>
<feature type="domain" description="Protein NO VEIN C-terminal" evidence="1">
    <location>
        <begin position="154"/>
        <end position="235"/>
    </location>
</feature>
<dbReference type="KEGG" id="tog:HNI00_10485"/>